<organism evidence="1 2">
    <name type="scientific">Goodea atripinnis</name>
    <dbReference type="NCBI Taxonomy" id="208336"/>
    <lineage>
        <taxon>Eukaryota</taxon>
        <taxon>Metazoa</taxon>
        <taxon>Chordata</taxon>
        <taxon>Craniata</taxon>
        <taxon>Vertebrata</taxon>
        <taxon>Euteleostomi</taxon>
        <taxon>Actinopterygii</taxon>
        <taxon>Neopterygii</taxon>
        <taxon>Teleostei</taxon>
        <taxon>Neoteleostei</taxon>
        <taxon>Acanthomorphata</taxon>
        <taxon>Ovalentaria</taxon>
        <taxon>Atherinomorphae</taxon>
        <taxon>Cyprinodontiformes</taxon>
        <taxon>Goodeidae</taxon>
        <taxon>Goodea</taxon>
    </lineage>
</organism>
<protein>
    <submittedName>
        <fullName evidence="1">Uncharacterized protein</fullName>
    </submittedName>
</protein>
<keyword evidence="2" id="KW-1185">Reference proteome</keyword>
<reference evidence="1 2" key="1">
    <citation type="submission" date="2021-06" db="EMBL/GenBank/DDBJ databases">
        <authorList>
            <person name="Palmer J.M."/>
        </authorList>
    </citation>
    <scope>NUCLEOTIDE SEQUENCE [LARGE SCALE GENOMIC DNA]</scope>
    <source>
        <strain evidence="1 2">GA_2019</strain>
        <tissue evidence="1">Muscle</tissue>
    </source>
</reference>
<evidence type="ECO:0000313" key="1">
    <source>
        <dbReference type="EMBL" id="MEQ2172189.1"/>
    </source>
</evidence>
<comment type="caution">
    <text evidence="1">The sequence shown here is derived from an EMBL/GenBank/DDBJ whole genome shotgun (WGS) entry which is preliminary data.</text>
</comment>
<accession>A0ABV0NLB9</accession>
<dbReference type="Proteomes" id="UP001476798">
    <property type="component" value="Unassembled WGS sequence"/>
</dbReference>
<dbReference type="EMBL" id="JAHRIO010041568">
    <property type="protein sequence ID" value="MEQ2172189.1"/>
    <property type="molecule type" value="Genomic_DNA"/>
</dbReference>
<gene>
    <name evidence="1" type="ORF">GOODEAATRI_018569</name>
</gene>
<name>A0ABV0NLB9_9TELE</name>
<sequence>MPPSPTRLPSISPPPLRSPLLRGTMRICWCSVVSLLTQSVEPPGPQPGRSIRESRLVGLQEIRQAEHIQAAGWSSGVLTHIALMCTSLPIMVTTAFNEFAGLCKATQTIASSPLLAVPFAETRLATRLGMEPLYTR</sequence>
<proteinExistence type="predicted"/>
<evidence type="ECO:0000313" key="2">
    <source>
        <dbReference type="Proteomes" id="UP001476798"/>
    </source>
</evidence>